<sequence>MSTLPAGGAAGPVRLLSIPARHPYVDAVRPVDALAVRPRRTTGWEPDPALEPDGVGGEDGWGALTDVVHLHFGYDHCDAATLRAWTDAVHRAGVALVVTVHDLRNPHHDEPAAHDAALGVLVPAADAVLTLTPGAAAEIRARFGREATVVPHPALADPRRTEHVLTEVGLVLVPLKSLRRNVADPVEVLEAVAAGAARSGGRVRADLHPGVERDPRLQGLADLVRRAPVDVVRHERYDDDRLEAVVRRAHATVLPYRWGTHSGWLELARDLGTRVVAPSGGHHRDQSPDVLTYRYDEAHGLDAGSLADAVALACAQPPPPPLDPAWRDEQREWLRDQHARLYTRARAAARGAR</sequence>
<name>A0A542DXJ7_9MICO</name>
<reference evidence="1 2" key="1">
    <citation type="submission" date="2019-06" db="EMBL/GenBank/DDBJ databases">
        <title>Sequencing the genomes of 1000 actinobacteria strains.</title>
        <authorList>
            <person name="Klenk H.-P."/>
        </authorList>
    </citation>
    <scope>NUCLEOTIDE SEQUENCE [LARGE SCALE GENOMIC DNA]</scope>
    <source>
        <strain evidence="1 2">DSM 18607</strain>
    </source>
</reference>
<dbReference type="EMBL" id="VFMN01000001">
    <property type="protein sequence ID" value="TQJ07806.1"/>
    <property type="molecule type" value="Genomic_DNA"/>
</dbReference>
<accession>A0A542DXJ7</accession>
<dbReference type="AlphaFoldDB" id="A0A542DXJ7"/>
<dbReference type="SUPFAM" id="SSF53756">
    <property type="entry name" value="UDP-Glycosyltransferase/glycogen phosphorylase"/>
    <property type="match status" value="1"/>
</dbReference>
<keyword evidence="2" id="KW-1185">Reference proteome</keyword>
<organism evidence="1 2">
    <name type="scientific">Lapillicoccus jejuensis</name>
    <dbReference type="NCBI Taxonomy" id="402171"/>
    <lineage>
        <taxon>Bacteria</taxon>
        <taxon>Bacillati</taxon>
        <taxon>Actinomycetota</taxon>
        <taxon>Actinomycetes</taxon>
        <taxon>Micrococcales</taxon>
        <taxon>Intrasporangiaceae</taxon>
        <taxon>Lapillicoccus</taxon>
    </lineage>
</organism>
<dbReference type="OrthoDB" id="3287135at2"/>
<evidence type="ECO:0000313" key="2">
    <source>
        <dbReference type="Proteomes" id="UP000317893"/>
    </source>
</evidence>
<dbReference type="RefSeq" id="WP_141847087.1">
    <property type="nucleotide sequence ID" value="NZ_BAAAPR010000017.1"/>
</dbReference>
<proteinExistence type="predicted"/>
<dbReference type="Proteomes" id="UP000317893">
    <property type="component" value="Unassembled WGS sequence"/>
</dbReference>
<protein>
    <recommendedName>
        <fullName evidence="3">Glycosyl transferase family 4</fullName>
    </recommendedName>
</protein>
<gene>
    <name evidence="1" type="ORF">FB458_0875</name>
</gene>
<evidence type="ECO:0000313" key="1">
    <source>
        <dbReference type="EMBL" id="TQJ07806.1"/>
    </source>
</evidence>
<comment type="caution">
    <text evidence="1">The sequence shown here is derived from an EMBL/GenBank/DDBJ whole genome shotgun (WGS) entry which is preliminary data.</text>
</comment>
<evidence type="ECO:0008006" key="3">
    <source>
        <dbReference type="Google" id="ProtNLM"/>
    </source>
</evidence>